<dbReference type="AlphaFoldDB" id="A0A7V0T695"/>
<protein>
    <recommendedName>
        <fullName evidence="1">YvlB/LiaX N-terminal domain-containing protein</fullName>
    </recommendedName>
</protein>
<gene>
    <name evidence="2" type="ORF">ENN51_06725</name>
</gene>
<dbReference type="EMBL" id="DSBX01000254">
    <property type="protein sequence ID" value="HDQ99959.1"/>
    <property type="molecule type" value="Genomic_DNA"/>
</dbReference>
<reference evidence="2" key="1">
    <citation type="journal article" date="2020" name="mSystems">
        <title>Genome- and Community-Level Interaction Insights into Carbon Utilization and Element Cycling Functions of Hydrothermarchaeota in Hydrothermal Sediment.</title>
        <authorList>
            <person name="Zhou Z."/>
            <person name="Liu Y."/>
            <person name="Xu W."/>
            <person name="Pan J."/>
            <person name="Luo Z.H."/>
            <person name="Li M."/>
        </authorList>
    </citation>
    <scope>NUCLEOTIDE SEQUENCE [LARGE SCALE GENOMIC DNA]</scope>
    <source>
        <strain evidence="2">SpSt-1182</strain>
    </source>
</reference>
<proteinExistence type="predicted"/>
<evidence type="ECO:0000259" key="1">
    <source>
        <dbReference type="Pfam" id="PF22746"/>
    </source>
</evidence>
<dbReference type="Proteomes" id="UP000885672">
    <property type="component" value="Unassembled WGS sequence"/>
</dbReference>
<feature type="domain" description="YvlB/LiaX N-terminal" evidence="1">
    <location>
        <begin position="3"/>
        <end position="30"/>
    </location>
</feature>
<accession>A0A7V0T695</accession>
<evidence type="ECO:0000313" key="2">
    <source>
        <dbReference type="EMBL" id="HDQ99959.1"/>
    </source>
</evidence>
<comment type="caution">
    <text evidence="2">The sequence shown here is derived from an EMBL/GenBank/DDBJ whole genome shotgun (WGS) entry which is preliminary data.</text>
</comment>
<dbReference type="Pfam" id="PF22746">
    <property type="entry name" value="SHOCT-like_DUF2089-C"/>
    <property type="match status" value="1"/>
</dbReference>
<organism evidence="2">
    <name type="scientific">candidate division WOR-3 bacterium</name>
    <dbReference type="NCBI Taxonomy" id="2052148"/>
    <lineage>
        <taxon>Bacteria</taxon>
        <taxon>Bacteria division WOR-3</taxon>
    </lineage>
</organism>
<dbReference type="InterPro" id="IPR053959">
    <property type="entry name" value="YvlB/LiaX_N"/>
</dbReference>
<sequence>MNDERLRVLKLLEEKKISADEAARLLDAVGRADGEGDHRNRFLKVRVWERNSEKPKVNVTLPISLVKWGMKMAPEHAKAKIADADIDLKVVADALESGVTGKIVEVDDDDGDHVEVWLE</sequence>
<name>A0A7V0T695_UNCW3</name>